<reference evidence="9" key="2">
    <citation type="submission" date="2022-06" db="UniProtKB">
        <authorList>
            <consortium name="EnsemblMetazoa"/>
        </authorList>
    </citation>
    <scope>IDENTIFICATION</scope>
    <source>
        <strain evidence="9">PS312</strain>
    </source>
</reference>
<evidence type="ECO:0000256" key="7">
    <source>
        <dbReference type="ARBA" id="ARBA00023157"/>
    </source>
</evidence>
<evidence type="ECO:0000256" key="1">
    <source>
        <dbReference type="ARBA" id="ARBA00004141"/>
    </source>
</evidence>
<organism evidence="9 10">
    <name type="scientific">Pristionchus pacificus</name>
    <name type="common">Parasitic nematode worm</name>
    <dbReference type="NCBI Taxonomy" id="54126"/>
    <lineage>
        <taxon>Eukaryota</taxon>
        <taxon>Metazoa</taxon>
        <taxon>Ecdysozoa</taxon>
        <taxon>Nematoda</taxon>
        <taxon>Chromadorea</taxon>
        <taxon>Rhabditida</taxon>
        <taxon>Rhabditina</taxon>
        <taxon>Diplogasteromorpha</taxon>
        <taxon>Diplogasteroidea</taxon>
        <taxon>Neodiplogasteridae</taxon>
        <taxon>Pristionchus</taxon>
    </lineage>
</organism>
<dbReference type="SUPFAM" id="SSF57567">
    <property type="entry name" value="Serine protease inhibitors"/>
    <property type="match status" value="6"/>
</dbReference>
<dbReference type="Gene3D" id="2.10.25.10">
    <property type="entry name" value="Laminin"/>
    <property type="match status" value="6"/>
</dbReference>
<dbReference type="Pfam" id="PF02118">
    <property type="entry name" value="Srg"/>
    <property type="match status" value="1"/>
</dbReference>
<dbReference type="CDD" id="cd19941">
    <property type="entry name" value="TIL"/>
    <property type="match status" value="5"/>
</dbReference>
<keyword evidence="5 8" id="KW-1133">Transmembrane helix</keyword>
<evidence type="ECO:0000256" key="2">
    <source>
        <dbReference type="ARBA" id="ARBA00005692"/>
    </source>
</evidence>
<feature type="transmembrane region" description="Helical" evidence="8">
    <location>
        <begin position="581"/>
        <end position="606"/>
    </location>
</feature>
<evidence type="ECO:0000313" key="9">
    <source>
        <dbReference type="EnsemblMetazoa" id="PPA35078.1"/>
    </source>
</evidence>
<dbReference type="InterPro" id="IPR000609">
    <property type="entry name" value="7TM_GPCR_serpentine_rcpt_Srg"/>
</dbReference>
<evidence type="ECO:0000313" key="10">
    <source>
        <dbReference type="Proteomes" id="UP000005239"/>
    </source>
</evidence>
<dbReference type="InterPro" id="IPR051368">
    <property type="entry name" value="SerProtInhib-TIL_Domain"/>
</dbReference>
<feature type="transmembrane region" description="Helical" evidence="8">
    <location>
        <begin position="627"/>
        <end position="649"/>
    </location>
</feature>
<sequence>MVCFALLVLLICASIAAANIPWGYTPPVCKRANEVPRTDKGCWRTCADRNAVPDKNCEFHRYFPPLCQCTKGFYRADNGECVTYDQCASSKSVIGPFTFKPLICTGANEYASNADKSCERTCEGRDGPGICYAKLVFPGNCLCNGGFYRAENGECVTYEQCGQQTPATTVSPPSACPPNEGLSQSHKLCEPTCEHKNGPRTCPLIMIRHGHCLCKKDYYRAYTGECASWGRCVVLASAVVSTAAAAEYEANSRPRLDPIIYQLLYNSTPPVPTQSSTRSAQLVCSGTNEAISVAHPGCHRPCEKRTRSTTCVKSQHPPRCECKFGYFRAKNGQCVTYEQCANTIIPMRTRSPLVCKRPNEGVSTSMNSCQRTCGNKDRKFIPCGRARVAPNCQCIKGFYRAQNGECVTYDQCVKQNVPTPRRSPPICTRANEVLTHSAKSCDRTCKNRSPVCNMSYHIHGNCQCAFGFYRADNGECVNGGGFYRADNGECATVDQCGPMMIPDPSLTDMLHVPLLITVCFFIEIFGCGLYALFLLLIASSKQSSINPFFKLFISTGVAGILVVTTFWLINFARYIPARTENSAFCYFALISVGASLFWYTIGKFFIMVHRFFVLAKPNRSSSEWSSTTTTIMILCQFVLPTIANLGYLFGPINWTNGIFDGLNNSTGSIVRATTGIFYVMFAIISVPLNIFIYQRLRKLSSVAFYKEQRSLVIYTITSTSTHLLIALHQFVWAYVFFTDQREWLASIRDVRLVVYDVAIFLDPIILLIMSKQVRRAVGHRIFGSHRIPIQSNSAVGGGPSGCVRRSEDSLTDSSPDLLRQNQQNDRIHECCQVADD</sequence>
<protein>
    <recommendedName>
        <fullName evidence="8">Serpentine receptor class gamma</fullName>
    </recommendedName>
</protein>
<dbReference type="PANTHER" id="PTHR23259:SF70">
    <property type="entry name" value="ACCESSORY GLAND PROTEIN ACP62F-RELATED"/>
    <property type="match status" value="1"/>
</dbReference>
<feature type="transmembrane region" description="Helical" evidence="8">
    <location>
        <begin position="514"/>
        <end position="536"/>
    </location>
</feature>
<dbReference type="AlphaFoldDB" id="A0A2A6B7V0"/>
<evidence type="ECO:0000256" key="4">
    <source>
        <dbReference type="ARBA" id="ARBA00022900"/>
    </source>
</evidence>
<name>A0A2A6B7V0_PRIPA</name>
<gene>
    <name evidence="9" type="primary">WBGene00273447</name>
</gene>
<dbReference type="InterPro" id="IPR036084">
    <property type="entry name" value="Ser_inhib-like_sf"/>
</dbReference>
<dbReference type="CDD" id="cd00637">
    <property type="entry name" value="7tm_classA_rhodopsin-like"/>
    <property type="match status" value="1"/>
</dbReference>
<comment type="subcellular location">
    <subcellularLocation>
        <location evidence="1">Membrane</location>
        <topology evidence="1">Multi-pass membrane protein</topology>
    </subcellularLocation>
</comment>
<keyword evidence="3 8" id="KW-0812">Transmembrane</keyword>
<dbReference type="GO" id="GO:0007606">
    <property type="term" value="P:sensory perception of chemical stimulus"/>
    <property type="evidence" value="ECO:0007669"/>
    <property type="project" value="UniProtKB-UniRule"/>
</dbReference>
<feature type="transmembrane region" description="Helical" evidence="8">
    <location>
        <begin position="548"/>
        <end position="569"/>
    </location>
</feature>
<proteinExistence type="inferred from homology"/>
<dbReference type="GO" id="GO:0016020">
    <property type="term" value="C:membrane"/>
    <property type="evidence" value="ECO:0007669"/>
    <property type="project" value="UniProtKB-SubCell"/>
</dbReference>
<keyword evidence="4" id="KW-0722">Serine protease inhibitor</keyword>
<dbReference type="EnsemblMetazoa" id="PPA35078.1">
    <property type="protein sequence ID" value="PPA35078.1"/>
    <property type="gene ID" value="WBGene00273447"/>
</dbReference>
<keyword evidence="10" id="KW-1185">Reference proteome</keyword>
<reference evidence="10" key="1">
    <citation type="journal article" date="2008" name="Nat. Genet.">
        <title>The Pristionchus pacificus genome provides a unique perspective on nematode lifestyle and parasitism.</title>
        <authorList>
            <person name="Dieterich C."/>
            <person name="Clifton S.W."/>
            <person name="Schuster L.N."/>
            <person name="Chinwalla A."/>
            <person name="Delehaunty K."/>
            <person name="Dinkelacker I."/>
            <person name="Fulton L."/>
            <person name="Fulton R."/>
            <person name="Godfrey J."/>
            <person name="Minx P."/>
            <person name="Mitreva M."/>
            <person name="Roeseler W."/>
            <person name="Tian H."/>
            <person name="Witte H."/>
            <person name="Yang S.P."/>
            <person name="Wilson R.K."/>
            <person name="Sommer R.J."/>
        </authorList>
    </citation>
    <scope>NUCLEOTIDE SEQUENCE [LARGE SCALE GENOMIC DNA]</scope>
    <source>
        <strain evidence="10">PS312</strain>
    </source>
</reference>
<accession>A0A8R1YPS5</accession>
<dbReference type="GO" id="GO:0004867">
    <property type="term" value="F:serine-type endopeptidase inhibitor activity"/>
    <property type="evidence" value="ECO:0007669"/>
    <property type="project" value="UniProtKB-KW"/>
</dbReference>
<feature type="transmembrane region" description="Helical" evidence="8">
    <location>
        <begin position="752"/>
        <end position="770"/>
    </location>
</feature>
<keyword evidence="7" id="KW-1015">Disulfide bond</keyword>
<dbReference type="GO" id="GO:0004888">
    <property type="term" value="F:transmembrane signaling receptor activity"/>
    <property type="evidence" value="ECO:0007669"/>
    <property type="project" value="InterPro"/>
</dbReference>
<dbReference type="PANTHER" id="PTHR23259">
    <property type="entry name" value="RIDDLE"/>
    <property type="match status" value="1"/>
</dbReference>
<dbReference type="Gene3D" id="1.20.1070.10">
    <property type="entry name" value="Rhodopsin 7-helix transmembrane proteins"/>
    <property type="match status" value="1"/>
</dbReference>
<feature type="transmembrane region" description="Helical" evidence="8">
    <location>
        <begin position="711"/>
        <end position="732"/>
    </location>
</feature>
<dbReference type="Proteomes" id="UP000005239">
    <property type="component" value="Unassembled WGS sequence"/>
</dbReference>
<evidence type="ECO:0000256" key="6">
    <source>
        <dbReference type="ARBA" id="ARBA00023136"/>
    </source>
</evidence>
<accession>A0A2A6B7V0</accession>
<comment type="similarity">
    <text evidence="2 8">Belongs to the nematode receptor-like protein srg family.</text>
</comment>
<evidence type="ECO:0000256" key="8">
    <source>
        <dbReference type="RuleBase" id="RU280813"/>
    </source>
</evidence>
<keyword evidence="6 8" id="KW-0472">Membrane</keyword>
<evidence type="ECO:0000256" key="5">
    <source>
        <dbReference type="ARBA" id="ARBA00022989"/>
    </source>
</evidence>
<evidence type="ECO:0000256" key="3">
    <source>
        <dbReference type="ARBA" id="ARBA00022692"/>
    </source>
</evidence>
<dbReference type="SUPFAM" id="SSF81321">
    <property type="entry name" value="Family A G protein-coupled receptor-like"/>
    <property type="match status" value="1"/>
</dbReference>
<keyword evidence="4" id="KW-0646">Protease inhibitor</keyword>
<feature type="transmembrane region" description="Helical" evidence="8">
    <location>
        <begin position="669"/>
        <end position="691"/>
    </location>
</feature>